<name>A0AAV2DUX5_9ROSI</name>
<accession>A0AAV2DUX5</accession>
<evidence type="ECO:0000256" key="1">
    <source>
        <dbReference type="SAM" id="MobiDB-lite"/>
    </source>
</evidence>
<reference evidence="2 3" key="1">
    <citation type="submission" date="2024-04" db="EMBL/GenBank/DDBJ databases">
        <authorList>
            <person name="Fracassetti M."/>
        </authorList>
    </citation>
    <scope>NUCLEOTIDE SEQUENCE [LARGE SCALE GENOMIC DNA]</scope>
</reference>
<dbReference type="Proteomes" id="UP001497516">
    <property type="component" value="Chromosome 3"/>
</dbReference>
<organism evidence="2 3">
    <name type="scientific">Linum trigynum</name>
    <dbReference type="NCBI Taxonomy" id="586398"/>
    <lineage>
        <taxon>Eukaryota</taxon>
        <taxon>Viridiplantae</taxon>
        <taxon>Streptophyta</taxon>
        <taxon>Embryophyta</taxon>
        <taxon>Tracheophyta</taxon>
        <taxon>Spermatophyta</taxon>
        <taxon>Magnoliopsida</taxon>
        <taxon>eudicotyledons</taxon>
        <taxon>Gunneridae</taxon>
        <taxon>Pentapetalae</taxon>
        <taxon>rosids</taxon>
        <taxon>fabids</taxon>
        <taxon>Malpighiales</taxon>
        <taxon>Linaceae</taxon>
        <taxon>Linum</taxon>
    </lineage>
</organism>
<gene>
    <name evidence="2" type="ORF">LTRI10_LOCUS18954</name>
</gene>
<evidence type="ECO:0000313" key="3">
    <source>
        <dbReference type="Proteomes" id="UP001497516"/>
    </source>
</evidence>
<evidence type="ECO:0000313" key="2">
    <source>
        <dbReference type="EMBL" id="CAL1377294.1"/>
    </source>
</evidence>
<dbReference type="AlphaFoldDB" id="A0AAV2DUX5"/>
<proteinExistence type="predicted"/>
<feature type="region of interest" description="Disordered" evidence="1">
    <location>
        <begin position="1"/>
        <end position="27"/>
    </location>
</feature>
<protein>
    <submittedName>
        <fullName evidence="2">Uncharacterized protein</fullName>
    </submittedName>
</protein>
<dbReference type="EMBL" id="OZ034816">
    <property type="protein sequence ID" value="CAL1377294.1"/>
    <property type="molecule type" value="Genomic_DNA"/>
</dbReference>
<keyword evidence="3" id="KW-1185">Reference proteome</keyword>
<sequence>MGNQSENWAEKNRLQGGPGIIEVNPNPRNGLTSKVIDLAEKLVGKLAHDSPQPLHYLASIFFPGGSRQRWRWSRRRLDPERRKMGKMKIFGERKKVQVEPVK</sequence>